<name>A0A914DW33_9BILA</name>
<keyword evidence="2" id="KW-0472">Membrane</keyword>
<dbReference type="Gene3D" id="1.20.140.150">
    <property type="match status" value="1"/>
</dbReference>
<organism evidence="3 4">
    <name type="scientific">Acrobeloides nanus</name>
    <dbReference type="NCBI Taxonomy" id="290746"/>
    <lineage>
        <taxon>Eukaryota</taxon>
        <taxon>Metazoa</taxon>
        <taxon>Ecdysozoa</taxon>
        <taxon>Nematoda</taxon>
        <taxon>Chromadorea</taxon>
        <taxon>Rhabditida</taxon>
        <taxon>Tylenchina</taxon>
        <taxon>Cephalobomorpha</taxon>
        <taxon>Cephaloboidea</taxon>
        <taxon>Cephalobidae</taxon>
        <taxon>Acrobeloides</taxon>
    </lineage>
</organism>
<dbReference type="Proteomes" id="UP000887540">
    <property type="component" value="Unplaced"/>
</dbReference>
<feature type="region of interest" description="Disordered" evidence="1">
    <location>
        <begin position="382"/>
        <end position="445"/>
    </location>
</feature>
<accession>A0A914DW33</accession>
<feature type="transmembrane region" description="Helical" evidence="2">
    <location>
        <begin position="67"/>
        <end position="93"/>
    </location>
</feature>
<keyword evidence="3" id="KW-1185">Reference proteome</keyword>
<feature type="region of interest" description="Disordered" evidence="1">
    <location>
        <begin position="564"/>
        <end position="584"/>
    </location>
</feature>
<dbReference type="WBParaSite" id="ACRNAN_scaffold3978.g22171.t1">
    <property type="protein sequence ID" value="ACRNAN_scaffold3978.g22171.t1"/>
    <property type="gene ID" value="ACRNAN_scaffold3978.g22171"/>
</dbReference>
<feature type="transmembrane region" description="Helical" evidence="2">
    <location>
        <begin position="113"/>
        <end position="142"/>
    </location>
</feature>
<evidence type="ECO:0000256" key="1">
    <source>
        <dbReference type="SAM" id="MobiDB-lite"/>
    </source>
</evidence>
<reference evidence="4" key="1">
    <citation type="submission" date="2022-11" db="UniProtKB">
        <authorList>
            <consortium name="WormBaseParasite"/>
        </authorList>
    </citation>
    <scope>IDENTIFICATION</scope>
</reference>
<feature type="compositionally biased region" description="Polar residues" evidence="1">
    <location>
        <begin position="385"/>
        <end position="397"/>
    </location>
</feature>
<dbReference type="InterPro" id="IPR010761">
    <property type="entry name" value="Clc_prot-like"/>
</dbReference>
<dbReference type="AlphaFoldDB" id="A0A914DW33"/>
<dbReference type="PANTHER" id="PTHR35574:SF2">
    <property type="entry name" value="CLAUDIN-LIKE IN CAENORHABDITIS"/>
    <property type="match status" value="1"/>
</dbReference>
<feature type="transmembrane region" description="Helical" evidence="2">
    <location>
        <begin position="35"/>
        <end position="58"/>
    </location>
</feature>
<evidence type="ECO:0000313" key="3">
    <source>
        <dbReference type="Proteomes" id="UP000887540"/>
    </source>
</evidence>
<evidence type="ECO:0000313" key="4">
    <source>
        <dbReference type="WBParaSite" id="ACRNAN_scaffold3978.g22171.t1"/>
    </source>
</evidence>
<dbReference type="GO" id="GO:0016020">
    <property type="term" value="C:membrane"/>
    <property type="evidence" value="ECO:0007669"/>
    <property type="project" value="InterPro"/>
</dbReference>
<feature type="compositionally biased region" description="Basic and acidic residues" evidence="1">
    <location>
        <begin position="398"/>
        <end position="410"/>
    </location>
</feature>
<sequence>MCVYKFDYWLDDEDWYEHGYDENRLQDDAYQHLFIGWKIAALTAFGVSLVSSLSSLIIGTCAFCHRILVCVSAVLSSIAALTCLGGTAVYYMFANYQDNNIIKEEEHIYEQHFGWSFYTALIANAFMITGAVIGCVSTSVALSFGKAKLVKIEVNESDSDQLLLSGSDQPFKRSFSAIYKIDSVALRKWEREQMKSLRQNNFKRANSVPNFRRGQAISSPVFMHSNSDISKAVTEPLPQSILSKKKPMLPHTNFHRMRSFSSSLPPQPPEDRDQFPAADGPIYEYVDHNSISLNSTIKLDTLDRKAVDWSEPKTSLNVYDKVHDSRSPSIVDDVLPVTVDENEYLKPKRTNASSLIPSYSRPRPPVKRKVELLERELYERRLQEKQTTNFGTQQPTDKPTRFFEETKDGENQPPNAQLKPPKITFFAPNDLNQTSQRSSPLAPSSNTDEICINTFQANGLNRPQEAPKGSISNLSNVHASLPLTDVFERPDHSEVMSSSNGSFATPPRKAHGLKETNFDVISLASSTRYAPSEMDRSVGSTTTFLPASPSRRIYDLDDDTLNTSYASRSRPMTANKETNGETFV</sequence>
<keyword evidence="2" id="KW-1133">Transmembrane helix</keyword>
<feature type="compositionally biased region" description="Polar residues" evidence="1">
    <location>
        <begin position="430"/>
        <end position="445"/>
    </location>
</feature>
<evidence type="ECO:0000256" key="2">
    <source>
        <dbReference type="SAM" id="Phobius"/>
    </source>
</evidence>
<dbReference type="Pfam" id="PF07062">
    <property type="entry name" value="Clc-like"/>
    <property type="match status" value="1"/>
</dbReference>
<protein>
    <submittedName>
        <fullName evidence="4">Uncharacterized protein</fullName>
    </submittedName>
</protein>
<dbReference type="PANTHER" id="PTHR35574">
    <property type="entry name" value="PUTATIVE-RELATED"/>
    <property type="match status" value="1"/>
</dbReference>
<feature type="region of interest" description="Disordered" evidence="1">
    <location>
        <begin position="257"/>
        <end position="277"/>
    </location>
</feature>
<proteinExistence type="predicted"/>
<keyword evidence="2" id="KW-0812">Transmembrane</keyword>